<dbReference type="STRING" id="1196081.A0A364L1W4"/>
<accession>A0A364L1W4</accession>
<dbReference type="GeneID" id="63795026"/>
<keyword evidence="5" id="KW-1185">Reference proteome</keyword>
<dbReference type="InterPro" id="IPR000873">
    <property type="entry name" value="AMP-dep_synth/lig_dom"/>
</dbReference>
<dbReference type="GO" id="GO:0006629">
    <property type="term" value="P:lipid metabolic process"/>
    <property type="evidence" value="ECO:0007669"/>
    <property type="project" value="InterPro"/>
</dbReference>
<evidence type="ECO:0000259" key="2">
    <source>
        <dbReference type="Pfam" id="PF00501"/>
    </source>
</evidence>
<reference evidence="4 5" key="1">
    <citation type="journal article" date="2017" name="Biotechnol. Biofuels">
        <title>Differential beta-glucosidase expression as a function of carbon source availability in Talaromyces amestolkiae: a genomic and proteomic approach.</title>
        <authorList>
            <person name="de Eugenio L.I."/>
            <person name="Mendez-Liter J.A."/>
            <person name="Nieto-Dominguez M."/>
            <person name="Alonso L."/>
            <person name="Gil-Munoz J."/>
            <person name="Barriuso J."/>
            <person name="Prieto A."/>
            <person name="Martinez M.J."/>
        </authorList>
    </citation>
    <scope>NUCLEOTIDE SEQUENCE [LARGE SCALE GENOMIC DNA]</scope>
    <source>
        <strain evidence="4 5">CIB</strain>
    </source>
</reference>
<dbReference type="EMBL" id="MIKG01000010">
    <property type="protein sequence ID" value="RAO69798.1"/>
    <property type="molecule type" value="Genomic_DNA"/>
</dbReference>
<proteinExistence type="inferred from homology"/>
<evidence type="ECO:0008006" key="6">
    <source>
        <dbReference type="Google" id="ProtNLM"/>
    </source>
</evidence>
<dbReference type="Pfam" id="PF00501">
    <property type="entry name" value="AMP-binding"/>
    <property type="match status" value="1"/>
</dbReference>
<evidence type="ECO:0000313" key="4">
    <source>
        <dbReference type="EMBL" id="RAO69798.1"/>
    </source>
</evidence>
<organism evidence="4 5">
    <name type="scientific">Talaromyces amestolkiae</name>
    <dbReference type="NCBI Taxonomy" id="1196081"/>
    <lineage>
        <taxon>Eukaryota</taxon>
        <taxon>Fungi</taxon>
        <taxon>Dikarya</taxon>
        <taxon>Ascomycota</taxon>
        <taxon>Pezizomycotina</taxon>
        <taxon>Eurotiomycetes</taxon>
        <taxon>Eurotiomycetidae</taxon>
        <taxon>Eurotiales</taxon>
        <taxon>Trichocomaceae</taxon>
        <taxon>Talaromyces</taxon>
        <taxon>Talaromyces sect. Talaromyces</taxon>
    </lineage>
</organism>
<evidence type="ECO:0000256" key="1">
    <source>
        <dbReference type="ARBA" id="ARBA00006432"/>
    </source>
</evidence>
<gene>
    <name evidence="4" type="ORF">BHQ10_005810</name>
</gene>
<dbReference type="SUPFAM" id="SSF56801">
    <property type="entry name" value="Acetyl-CoA synthetase-like"/>
    <property type="match status" value="1"/>
</dbReference>
<dbReference type="InterPro" id="IPR045851">
    <property type="entry name" value="AMP-bd_C_sf"/>
</dbReference>
<dbReference type="PROSITE" id="PS00455">
    <property type="entry name" value="AMP_BINDING"/>
    <property type="match status" value="1"/>
</dbReference>
<dbReference type="InterPro" id="IPR005914">
    <property type="entry name" value="Acac_CoA_synth"/>
</dbReference>
<sequence>MAALVDTPRKLWEHPSPQSTRMGIFKSKLEKSKGVKFANYDALYQWSIQNRSEFWSNIWEELPLIHEGQYTSIIDESTPIQNNPDWFPGVRINFAENVLFSTPSYADAKAGVRSIVGKEDSKIAVHEAVESNLQPAKDYTWGELRRQVGLYTQALKAAGVKRGDRVAVVTGNSINCLLIFLATTALGALVSTTSSDTGTKGILDRLTQIKPILVFMDDAAVYKGEIVDLRGKMTEVVNGIRGTSEFKGAISIPRLRGQPRDINAVPRTQALENFLSKAPSDNLEFVRVGFRDPFLIVYSSGTTGQPKCIVHSTGGVLINIVKEAILHRDMNANSVMLQYTTTGWIMYLTSVASLLTGSKIVLYDGSPFAPDAGFLVRLAGEQRVTHFGISPRYLQELRKQNIQPRKIADLSNLYIVSSTGMVLADSLFEWFYDEGFPAHVHLGNISGGTDIAACFAMDNPISPLYVGGCQGGGLGVPIAVYGQVDEGLEGVDGKALPDGESGELVATAAFPSTPVTFWGEDGPKKYFNAYYARFNNVWTHGDFITIHPVTKQVIFSGRSDGVLNPSGIRFGSAEIYNVLETQFTSDILESVCVGQRRPQDLDESVFLFVQMQPNRIFTEALVQRIRDAIRKSLSPRHVPKYIFETPGIPATITGKKVELPVKHIISGKRIKPSGTLANPQSLDFYYQFAEVEKLGKVRAKL</sequence>
<feature type="domain" description="AMP-dependent synthetase/ligase" evidence="2">
    <location>
        <begin position="127"/>
        <end position="505"/>
    </location>
</feature>
<dbReference type="Gene3D" id="3.40.50.12780">
    <property type="entry name" value="N-terminal domain of ligase-like"/>
    <property type="match status" value="1"/>
</dbReference>
<dbReference type="RefSeq" id="XP_040734314.1">
    <property type="nucleotide sequence ID" value="XM_040878327.1"/>
</dbReference>
<name>A0A364L1W4_TALAM</name>
<feature type="domain" description="Acetyl-coenzyme A synthetase N-terminal" evidence="3">
    <location>
        <begin position="40"/>
        <end position="98"/>
    </location>
</feature>
<dbReference type="Proteomes" id="UP000249363">
    <property type="component" value="Unassembled WGS sequence"/>
</dbReference>
<dbReference type="NCBIfam" id="TIGR01217">
    <property type="entry name" value="ac_ac_CoA_syn"/>
    <property type="match status" value="1"/>
</dbReference>
<evidence type="ECO:0000259" key="3">
    <source>
        <dbReference type="Pfam" id="PF16177"/>
    </source>
</evidence>
<dbReference type="InterPro" id="IPR042099">
    <property type="entry name" value="ANL_N_sf"/>
</dbReference>
<dbReference type="PANTHER" id="PTHR42921:SF4">
    <property type="entry name" value="ACETOACETYL-COA SYNTHASE (AFU_ORTHOLOGUE AFUA_8G04770)"/>
    <property type="match status" value="1"/>
</dbReference>
<comment type="caution">
    <text evidence="4">The sequence shown here is derived from an EMBL/GenBank/DDBJ whole genome shotgun (WGS) entry which is preliminary data.</text>
</comment>
<dbReference type="PANTHER" id="PTHR42921">
    <property type="entry name" value="ACETOACETYL-COA SYNTHETASE"/>
    <property type="match status" value="1"/>
</dbReference>
<dbReference type="Pfam" id="PF16177">
    <property type="entry name" value="ACAS_N"/>
    <property type="match status" value="1"/>
</dbReference>
<dbReference type="AlphaFoldDB" id="A0A364L1W4"/>
<dbReference type="OrthoDB" id="10253869at2759"/>
<comment type="similarity">
    <text evidence="1">Belongs to the ATP-dependent AMP-binding enzyme family.</text>
</comment>
<dbReference type="InterPro" id="IPR032387">
    <property type="entry name" value="ACAS_N"/>
</dbReference>
<dbReference type="Gene3D" id="3.30.300.30">
    <property type="match status" value="1"/>
</dbReference>
<evidence type="ECO:0000313" key="5">
    <source>
        <dbReference type="Proteomes" id="UP000249363"/>
    </source>
</evidence>
<dbReference type="GO" id="GO:0030729">
    <property type="term" value="F:acetoacetate-CoA ligase activity"/>
    <property type="evidence" value="ECO:0007669"/>
    <property type="project" value="InterPro"/>
</dbReference>
<protein>
    <recommendedName>
        <fullName evidence="6">AMP-dependent synthetase/ligase domain-containing protein</fullName>
    </recommendedName>
</protein>
<dbReference type="InterPro" id="IPR020845">
    <property type="entry name" value="AMP-binding_CS"/>
</dbReference>